<dbReference type="PROSITE" id="PS50041">
    <property type="entry name" value="C_TYPE_LECTIN_2"/>
    <property type="match status" value="1"/>
</dbReference>
<proteinExistence type="predicted"/>
<comment type="caution">
    <text evidence="2">The sequence shown here is derived from an EMBL/GenBank/DDBJ whole genome shotgun (WGS) entry which is preliminary data.</text>
</comment>
<dbReference type="PANTHER" id="PTHR22803">
    <property type="entry name" value="MANNOSE, PHOSPHOLIPASE, LECTIN RECEPTOR RELATED"/>
    <property type="match status" value="1"/>
</dbReference>
<gene>
    <name evidence="2" type="ORF">BSL78_03089</name>
</gene>
<dbReference type="EMBL" id="MRZV01000068">
    <property type="protein sequence ID" value="PIK60010.1"/>
    <property type="molecule type" value="Genomic_DNA"/>
</dbReference>
<keyword evidence="2" id="KW-0430">Lectin</keyword>
<feature type="domain" description="C-type lectin" evidence="1">
    <location>
        <begin position="16"/>
        <end position="141"/>
    </location>
</feature>
<dbReference type="Pfam" id="PF00059">
    <property type="entry name" value="Lectin_C"/>
    <property type="match status" value="1"/>
</dbReference>
<evidence type="ECO:0000313" key="3">
    <source>
        <dbReference type="Proteomes" id="UP000230750"/>
    </source>
</evidence>
<accession>A0A2G8LIJ9</accession>
<dbReference type="InterPro" id="IPR050111">
    <property type="entry name" value="C-type_lectin/snaclec_domain"/>
</dbReference>
<reference evidence="2 3" key="1">
    <citation type="journal article" date="2017" name="PLoS Biol.">
        <title>The sea cucumber genome provides insights into morphological evolution and visceral regeneration.</title>
        <authorList>
            <person name="Zhang X."/>
            <person name="Sun L."/>
            <person name="Yuan J."/>
            <person name="Sun Y."/>
            <person name="Gao Y."/>
            <person name="Zhang L."/>
            <person name="Li S."/>
            <person name="Dai H."/>
            <person name="Hamel J.F."/>
            <person name="Liu C."/>
            <person name="Yu Y."/>
            <person name="Liu S."/>
            <person name="Lin W."/>
            <person name="Guo K."/>
            <person name="Jin S."/>
            <person name="Xu P."/>
            <person name="Storey K.B."/>
            <person name="Huan P."/>
            <person name="Zhang T."/>
            <person name="Zhou Y."/>
            <person name="Zhang J."/>
            <person name="Lin C."/>
            <person name="Li X."/>
            <person name="Xing L."/>
            <person name="Huo D."/>
            <person name="Sun M."/>
            <person name="Wang L."/>
            <person name="Mercier A."/>
            <person name="Li F."/>
            <person name="Yang H."/>
            <person name="Xiang J."/>
        </authorList>
    </citation>
    <scope>NUCLEOTIDE SEQUENCE [LARGE SCALE GENOMIC DNA]</scope>
    <source>
        <strain evidence="2">Shaxun</strain>
        <tissue evidence="2">Muscle</tissue>
    </source>
</reference>
<dbReference type="SUPFAM" id="SSF56436">
    <property type="entry name" value="C-type lectin-like"/>
    <property type="match status" value="1"/>
</dbReference>
<dbReference type="Proteomes" id="UP000230750">
    <property type="component" value="Unassembled WGS sequence"/>
</dbReference>
<dbReference type="InterPro" id="IPR001304">
    <property type="entry name" value="C-type_lectin-like"/>
</dbReference>
<evidence type="ECO:0000313" key="2">
    <source>
        <dbReference type="EMBL" id="PIK60010.1"/>
    </source>
</evidence>
<dbReference type="Gene3D" id="3.10.100.10">
    <property type="entry name" value="Mannose-Binding Protein A, subunit A"/>
    <property type="match status" value="1"/>
</dbReference>
<evidence type="ECO:0000259" key="1">
    <source>
        <dbReference type="PROSITE" id="PS50041"/>
    </source>
</evidence>
<keyword evidence="3" id="KW-1185">Reference proteome</keyword>
<dbReference type="SMART" id="SM00034">
    <property type="entry name" value="CLECT"/>
    <property type="match status" value="1"/>
</dbReference>
<protein>
    <submittedName>
        <fullName evidence="2">Venom C-type lectin mannose binding isoform 1</fullName>
    </submittedName>
</protein>
<dbReference type="InterPro" id="IPR016187">
    <property type="entry name" value="CTDL_fold"/>
</dbReference>
<sequence length="154" mass="17691">MVGATSCLCPTPWVPFRDYCYRFERQATTFHNAEGICQSYSQMGDVRDSHLVSVHDTEEGSFLFDTSVDIFGTGDSWIGLNDIQEEGHFVWTDGSAYDYSNFKPDEPNNLNNEDCIHVLNKRTAGLWNDRLCTVPKPFVCKRAQWQWANNCYLN</sequence>
<organism evidence="2 3">
    <name type="scientific">Stichopus japonicus</name>
    <name type="common">Sea cucumber</name>
    <dbReference type="NCBI Taxonomy" id="307972"/>
    <lineage>
        <taxon>Eukaryota</taxon>
        <taxon>Metazoa</taxon>
        <taxon>Echinodermata</taxon>
        <taxon>Eleutherozoa</taxon>
        <taxon>Echinozoa</taxon>
        <taxon>Holothuroidea</taxon>
        <taxon>Aspidochirotacea</taxon>
        <taxon>Aspidochirotida</taxon>
        <taxon>Stichopodidae</taxon>
        <taxon>Apostichopus</taxon>
    </lineage>
</organism>
<dbReference type="OrthoDB" id="10057776at2759"/>
<dbReference type="GO" id="GO:0030246">
    <property type="term" value="F:carbohydrate binding"/>
    <property type="evidence" value="ECO:0007669"/>
    <property type="project" value="UniProtKB-KW"/>
</dbReference>
<dbReference type="AlphaFoldDB" id="A0A2G8LIJ9"/>
<dbReference type="InterPro" id="IPR016186">
    <property type="entry name" value="C-type_lectin-like/link_sf"/>
</dbReference>
<name>A0A2G8LIJ9_STIJA</name>